<protein>
    <submittedName>
        <fullName evidence="2">Unnamed protein product</fullName>
    </submittedName>
</protein>
<dbReference type="EMBL" id="BSXN01001348">
    <property type="protein sequence ID" value="GME72728.1"/>
    <property type="molecule type" value="Genomic_DNA"/>
</dbReference>
<evidence type="ECO:0000313" key="3">
    <source>
        <dbReference type="Proteomes" id="UP001165120"/>
    </source>
</evidence>
<dbReference type="PROSITE" id="PS50010">
    <property type="entry name" value="DH_2"/>
    <property type="match status" value="1"/>
</dbReference>
<dbReference type="AlphaFoldDB" id="A0A9W6T0I9"/>
<name>A0A9W6T0I9_CANBO</name>
<organism evidence="2 3">
    <name type="scientific">Candida boidinii</name>
    <name type="common">Yeast</name>
    <dbReference type="NCBI Taxonomy" id="5477"/>
    <lineage>
        <taxon>Eukaryota</taxon>
        <taxon>Fungi</taxon>
        <taxon>Dikarya</taxon>
        <taxon>Ascomycota</taxon>
        <taxon>Saccharomycotina</taxon>
        <taxon>Pichiomycetes</taxon>
        <taxon>Pichiales</taxon>
        <taxon>Pichiaceae</taxon>
        <taxon>Ogataea</taxon>
        <taxon>Ogataea/Candida clade</taxon>
    </lineage>
</organism>
<dbReference type="GO" id="GO:0005085">
    <property type="term" value="F:guanyl-nucleotide exchange factor activity"/>
    <property type="evidence" value="ECO:0007669"/>
    <property type="project" value="InterPro"/>
</dbReference>
<evidence type="ECO:0000259" key="1">
    <source>
        <dbReference type="PROSITE" id="PS50010"/>
    </source>
</evidence>
<feature type="domain" description="DH" evidence="1">
    <location>
        <begin position="107"/>
        <end position="234"/>
    </location>
</feature>
<reference evidence="2" key="1">
    <citation type="submission" date="2023-04" db="EMBL/GenBank/DDBJ databases">
        <title>Candida boidinii NBRC 10035.</title>
        <authorList>
            <person name="Ichikawa N."/>
            <person name="Sato H."/>
            <person name="Tonouchi N."/>
        </authorList>
    </citation>
    <scope>NUCLEOTIDE SEQUENCE</scope>
    <source>
        <strain evidence="2">NBRC 10035</strain>
    </source>
</reference>
<proteinExistence type="predicted"/>
<dbReference type="InterPro" id="IPR000219">
    <property type="entry name" value="DH_dom"/>
</dbReference>
<accession>A0A9W6T0I9</accession>
<dbReference type="Proteomes" id="UP001165120">
    <property type="component" value="Unassembled WGS sequence"/>
</dbReference>
<comment type="caution">
    <text evidence="2">The sequence shown here is derived from an EMBL/GenBank/DDBJ whole genome shotgun (WGS) entry which is preliminary data.</text>
</comment>
<gene>
    <name evidence="2" type="ORF">Cboi02_000373700</name>
</gene>
<evidence type="ECO:0000313" key="2">
    <source>
        <dbReference type="EMBL" id="GME72728.1"/>
    </source>
</evidence>
<sequence>MNKLSVASFNSRITSSIYEPRNPRNSTSSYKNRDFVLESVDKQESRLNPNLIPPTDFVQYNPYSQSLWYYCRGDEWVKAAELTKKSNLTDVSRSGSINTTYYKNPETVSQLVDNLLINEQKYCISLKLNDFLMETFIEFLQENSIQMRIKDIFKLFGNSKTIFQISDLFIDKLTLFKQNNFKSFDHYGSIEKILLSYLQRKLHTYPIELSIHKDKIEFFCKFIEQNSLFKEWLDFANNKIVANTDYKDFNQFLNIYLFELENVRDILKTENLSDSWEECLNIIYKLILKVEKPKDINKIEFYQPIKYISYQTLSRNLNSFQLNNHILNITKNKINELQKIQNYMIQSIREIQIYCNNNIKFSNLLILMKTSFQGKDSNNYTKDRTLLLIQVMNYIGRKHHSN</sequence>
<keyword evidence="3" id="KW-1185">Reference proteome</keyword>